<dbReference type="EMBL" id="DF144025">
    <property type="protein sequence ID" value="GAA55487.1"/>
    <property type="molecule type" value="Genomic_DNA"/>
</dbReference>
<sequence>MTAAKKLLWGNIDQGIATVLFHIITVALFIRRNTAVSRKAAPVLRGSDMQNPVDHRPQCVAKHTKLLKDHIHPFQASVALPKWEVLTGKPIDQHYQDMLLRRRSRRWVFRSHRSSGNKFTCSDVKLRMSPGWAVEVVATQPNGSFCYRSRIMERFTVKITRRFPLFNFNNLRTVWLSYAFTKQGAFASLFVFQVGHSNDEFEKPVAFRSLPKLSIFAWCKPILGDLKATKLTNLWLS</sequence>
<dbReference type="InParanoid" id="G7YRA6"/>
<organism evidence="1 2">
    <name type="scientific">Clonorchis sinensis</name>
    <name type="common">Chinese liver fluke</name>
    <dbReference type="NCBI Taxonomy" id="79923"/>
    <lineage>
        <taxon>Eukaryota</taxon>
        <taxon>Metazoa</taxon>
        <taxon>Spiralia</taxon>
        <taxon>Lophotrochozoa</taxon>
        <taxon>Platyhelminthes</taxon>
        <taxon>Trematoda</taxon>
        <taxon>Digenea</taxon>
        <taxon>Opisthorchiida</taxon>
        <taxon>Opisthorchiata</taxon>
        <taxon>Opisthorchiidae</taxon>
        <taxon>Clonorchis</taxon>
    </lineage>
</organism>
<protein>
    <submittedName>
        <fullName evidence="1">Uncharacterized protein</fullName>
    </submittedName>
</protein>
<reference key="2">
    <citation type="submission" date="2011-10" db="EMBL/GenBank/DDBJ databases">
        <title>The genome and transcriptome sequence of Clonorchis sinensis provide insights into the carcinogenic liver fluke.</title>
        <authorList>
            <person name="Wang X."/>
            <person name="Huang Y."/>
            <person name="Chen W."/>
            <person name="Liu H."/>
            <person name="Guo L."/>
            <person name="Chen Y."/>
            <person name="Luo F."/>
            <person name="Zhou W."/>
            <person name="Sun J."/>
            <person name="Mao Q."/>
            <person name="Liang P."/>
            <person name="Zhou C."/>
            <person name="Tian Y."/>
            <person name="Men J."/>
            <person name="Lv X."/>
            <person name="Huang L."/>
            <person name="Zhou J."/>
            <person name="Hu Y."/>
            <person name="Li R."/>
            <person name="Zhang F."/>
            <person name="Lei H."/>
            <person name="Li X."/>
            <person name="Hu X."/>
            <person name="Liang C."/>
            <person name="Xu J."/>
            <person name="Wu Z."/>
            <person name="Yu X."/>
        </authorList>
    </citation>
    <scope>NUCLEOTIDE SEQUENCE</scope>
    <source>
        <strain>Henan</strain>
    </source>
</reference>
<keyword evidence="2" id="KW-1185">Reference proteome</keyword>
<evidence type="ECO:0000313" key="2">
    <source>
        <dbReference type="Proteomes" id="UP000008909"/>
    </source>
</evidence>
<dbReference type="AlphaFoldDB" id="G7YRA6"/>
<gene>
    <name evidence="1" type="ORF">CLF_108111</name>
</gene>
<reference evidence="1" key="1">
    <citation type="journal article" date="2011" name="Genome Biol.">
        <title>The draft genome of the carcinogenic human liver fluke Clonorchis sinensis.</title>
        <authorList>
            <person name="Wang X."/>
            <person name="Chen W."/>
            <person name="Huang Y."/>
            <person name="Sun J."/>
            <person name="Men J."/>
            <person name="Liu H."/>
            <person name="Luo F."/>
            <person name="Guo L."/>
            <person name="Lv X."/>
            <person name="Deng C."/>
            <person name="Zhou C."/>
            <person name="Fan Y."/>
            <person name="Li X."/>
            <person name="Huang L."/>
            <person name="Hu Y."/>
            <person name="Liang C."/>
            <person name="Hu X."/>
            <person name="Xu J."/>
            <person name="Yu X."/>
        </authorList>
    </citation>
    <scope>NUCLEOTIDE SEQUENCE [LARGE SCALE GENOMIC DNA]</scope>
    <source>
        <strain evidence="1">Henan</strain>
    </source>
</reference>
<dbReference type="Proteomes" id="UP000008909">
    <property type="component" value="Unassembled WGS sequence"/>
</dbReference>
<accession>G7YRA6</accession>
<evidence type="ECO:0000313" key="1">
    <source>
        <dbReference type="EMBL" id="GAA55487.1"/>
    </source>
</evidence>
<name>G7YRA6_CLOSI</name>
<proteinExistence type="predicted"/>